<dbReference type="SUPFAM" id="SSF51316">
    <property type="entry name" value="Mss4-like"/>
    <property type="match status" value="1"/>
</dbReference>
<sequence length="115" mass="12286">MAHRGSCHCGNIGFSVDAPLDEAIACNCSHCLRKGYVLAFLPRSVLTLDPVDGEIGTYRFNTHKIAHHFCMTCGCAPYAEGISPDGGETAAINLRCIEGIDLAAVKITEVDGRAY</sequence>
<dbReference type="Gene3D" id="2.170.150.70">
    <property type="match status" value="1"/>
</dbReference>
<dbReference type="GO" id="GO:0046872">
    <property type="term" value="F:metal ion binding"/>
    <property type="evidence" value="ECO:0007669"/>
    <property type="project" value="UniProtKB-KW"/>
</dbReference>
<dbReference type="InterPro" id="IPR011057">
    <property type="entry name" value="Mss4-like_sf"/>
</dbReference>
<keyword evidence="2" id="KW-0479">Metal-binding</keyword>
<dbReference type="PANTHER" id="PTHR28620">
    <property type="entry name" value="CENTROMERE PROTEIN V"/>
    <property type="match status" value="1"/>
</dbReference>
<dbReference type="InterPro" id="IPR052355">
    <property type="entry name" value="CENP-V-like"/>
</dbReference>
<reference evidence="5 6" key="1">
    <citation type="submission" date="2020-08" db="EMBL/GenBank/DDBJ databases">
        <title>Genomic Encyclopedia of Type Strains, Phase IV (KMG-IV): sequencing the most valuable type-strain genomes for metagenomic binning, comparative biology and taxonomic classification.</title>
        <authorList>
            <person name="Goeker M."/>
        </authorList>
    </citation>
    <scope>NUCLEOTIDE SEQUENCE [LARGE SCALE GENOMIC DNA]</scope>
    <source>
        <strain evidence="5 6">DSM 25079</strain>
    </source>
</reference>
<proteinExistence type="inferred from homology"/>
<dbReference type="InterPro" id="IPR006913">
    <property type="entry name" value="CENP-V/GFA"/>
</dbReference>
<keyword evidence="3" id="KW-0862">Zinc</keyword>
<dbReference type="EMBL" id="JACIJC010000001">
    <property type="protein sequence ID" value="MBB5684235.1"/>
    <property type="molecule type" value="Genomic_DNA"/>
</dbReference>
<evidence type="ECO:0000313" key="5">
    <source>
        <dbReference type="EMBL" id="MBB5684235.1"/>
    </source>
</evidence>
<dbReference type="PROSITE" id="PS51891">
    <property type="entry name" value="CENP_V_GFA"/>
    <property type="match status" value="1"/>
</dbReference>
<comment type="caution">
    <text evidence="5">The sequence shown here is derived from an EMBL/GenBank/DDBJ whole genome shotgun (WGS) entry which is preliminary data.</text>
</comment>
<evidence type="ECO:0000313" key="6">
    <source>
        <dbReference type="Proteomes" id="UP000549617"/>
    </source>
</evidence>
<dbReference type="GO" id="GO:0016846">
    <property type="term" value="F:carbon-sulfur lyase activity"/>
    <property type="evidence" value="ECO:0007669"/>
    <property type="project" value="InterPro"/>
</dbReference>
<dbReference type="AlphaFoldDB" id="A0A7W9AEK1"/>
<keyword evidence="6" id="KW-1185">Reference proteome</keyword>
<dbReference type="Proteomes" id="UP000549617">
    <property type="component" value="Unassembled WGS sequence"/>
</dbReference>
<gene>
    <name evidence="5" type="ORF">FHS49_000226</name>
</gene>
<evidence type="ECO:0000256" key="1">
    <source>
        <dbReference type="ARBA" id="ARBA00005495"/>
    </source>
</evidence>
<evidence type="ECO:0000256" key="3">
    <source>
        <dbReference type="ARBA" id="ARBA00022833"/>
    </source>
</evidence>
<name>A0A7W9AEK1_9SPHN</name>
<dbReference type="Pfam" id="PF04828">
    <property type="entry name" value="GFA"/>
    <property type="match status" value="1"/>
</dbReference>
<protein>
    <recommendedName>
        <fullName evidence="4">CENP-V/GFA domain-containing protein</fullName>
    </recommendedName>
</protein>
<comment type="similarity">
    <text evidence="1">Belongs to the Gfa family.</text>
</comment>
<dbReference type="PANTHER" id="PTHR28620:SF1">
    <property type="entry name" value="CENP-V_GFA DOMAIN-CONTAINING PROTEIN"/>
    <property type="match status" value="1"/>
</dbReference>
<feature type="domain" description="CENP-V/GFA" evidence="4">
    <location>
        <begin position="3"/>
        <end position="115"/>
    </location>
</feature>
<dbReference type="RefSeq" id="WP_184014481.1">
    <property type="nucleotide sequence ID" value="NZ_JACIJC010000001.1"/>
</dbReference>
<organism evidence="5 6">
    <name type="scientific">Sphingobium boeckii</name>
    <dbReference type="NCBI Taxonomy" id="1082345"/>
    <lineage>
        <taxon>Bacteria</taxon>
        <taxon>Pseudomonadati</taxon>
        <taxon>Pseudomonadota</taxon>
        <taxon>Alphaproteobacteria</taxon>
        <taxon>Sphingomonadales</taxon>
        <taxon>Sphingomonadaceae</taxon>
        <taxon>Sphingobium</taxon>
    </lineage>
</organism>
<evidence type="ECO:0000256" key="2">
    <source>
        <dbReference type="ARBA" id="ARBA00022723"/>
    </source>
</evidence>
<accession>A0A7W9AEK1</accession>
<evidence type="ECO:0000259" key="4">
    <source>
        <dbReference type="PROSITE" id="PS51891"/>
    </source>
</evidence>